<keyword evidence="1" id="KW-0812">Transmembrane</keyword>
<dbReference type="RefSeq" id="WP_022339014.1">
    <property type="nucleotide sequence ID" value="NZ_CALULB010000055.1"/>
</dbReference>
<feature type="transmembrane region" description="Helical" evidence="1">
    <location>
        <begin position="75"/>
        <end position="93"/>
    </location>
</feature>
<gene>
    <name evidence="2" type="ORF">NW209_05105</name>
</gene>
<organism evidence="2 3">
    <name type="scientific">Phocaeicola barnesiae</name>
    <dbReference type="NCBI Taxonomy" id="376804"/>
    <lineage>
        <taxon>Bacteria</taxon>
        <taxon>Pseudomonadati</taxon>
        <taxon>Bacteroidota</taxon>
        <taxon>Bacteroidia</taxon>
        <taxon>Bacteroidales</taxon>
        <taxon>Bacteroidaceae</taxon>
        <taxon>Phocaeicola</taxon>
    </lineage>
</organism>
<keyword evidence="3" id="KW-1185">Reference proteome</keyword>
<feature type="transmembrane region" description="Helical" evidence="1">
    <location>
        <begin position="46"/>
        <end position="63"/>
    </location>
</feature>
<keyword evidence="1" id="KW-1133">Transmembrane helix</keyword>
<dbReference type="AlphaFoldDB" id="A0AAW5N402"/>
<proteinExistence type="predicted"/>
<dbReference type="InterPro" id="IPR045708">
    <property type="entry name" value="DUF6064"/>
</dbReference>
<dbReference type="Pfam" id="PF19540">
    <property type="entry name" value="DUF6064"/>
    <property type="match status" value="1"/>
</dbReference>
<dbReference type="Proteomes" id="UP001204579">
    <property type="component" value="Unassembled WGS sequence"/>
</dbReference>
<protein>
    <submittedName>
        <fullName evidence="2">DUF6064 family protein</fullName>
    </submittedName>
</protein>
<feature type="transmembrane region" description="Helical" evidence="1">
    <location>
        <begin position="105"/>
        <end position="124"/>
    </location>
</feature>
<feature type="transmembrane region" description="Helical" evidence="1">
    <location>
        <begin position="214"/>
        <end position="236"/>
    </location>
</feature>
<comment type="caution">
    <text evidence="2">The sequence shown here is derived from an EMBL/GenBank/DDBJ whole genome shotgun (WGS) entry which is preliminary data.</text>
</comment>
<keyword evidence="1" id="KW-0472">Membrane</keyword>
<feature type="transmembrane region" description="Helical" evidence="1">
    <location>
        <begin position="130"/>
        <end position="150"/>
    </location>
</feature>
<accession>A0AAW5N402</accession>
<name>A0AAW5N402_9BACT</name>
<evidence type="ECO:0000313" key="3">
    <source>
        <dbReference type="Proteomes" id="UP001204579"/>
    </source>
</evidence>
<dbReference type="EMBL" id="JANRHJ010000004">
    <property type="protein sequence ID" value="MCR8873403.1"/>
    <property type="molecule type" value="Genomic_DNA"/>
</dbReference>
<evidence type="ECO:0000256" key="1">
    <source>
        <dbReference type="SAM" id="Phobius"/>
    </source>
</evidence>
<feature type="transmembrane region" description="Helical" evidence="1">
    <location>
        <begin position="157"/>
        <end position="176"/>
    </location>
</feature>
<feature type="transmembrane region" description="Helical" evidence="1">
    <location>
        <begin position="16"/>
        <end position="34"/>
    </location>
</feature>
<sequence length="242" mass="28184">METFWKTIALYNSSTWVYQLIITLTGICLTAYLIKKPCRRSIISMKIFLIALYLWISIVYFYIYCAERSYNNVMAIFWGILAASWLWDLLTGYTPFERNHKYTRLACFLLCMPFLYPIASILRGMDFPTITSPVMPCSVVVFTIGILLMFSRKINLFIVLLLCHWAMIGFSKTFFFKIPEDYLLASASVPAIYLFFKEYFLCNLHDVTKPQTKYINWLLIILCIGVGIILMGTLFIELAKDI</sequence>
<evidence type="ECO:0000313" key="2">
    <source>
        <dbReference type="EMBL" id="MCR8873403.1"/>
    </source>
</evidence>
<feature type="transmembrane region" description="Helical" evidence="1">
    <location>
        <begin position="182"/>
        <end position="202"/>
    </location>
</feature>
<reference evidence="2 3" key="1">
    <citation type="submission" date="2022-08" db="EMBL/GenBank/DDBJ databases">
        <authorList>
            <person name="Zeman M."/>
            <person name="Kubasova T."/>
        </authorList>
    </citation>
    <scope>NUCLEOTIDE SEQUENCE [LARGE SCALE GENOMIC DNA]</scope>
    <source>
        <strain evidence="2 3">ET62</strain>
    </source>
</reference>